<dbReference type="Pfam" id="PF03836">
    <property type="entry name" value="RasGAP_C"/>
    <property type="match status" value="1"/>
</dbReference>
<dbReference type="RefSeq" id="XP_020045525.1">
    <property type="nucleotide sequence ID" value="XM_020193808.1"/>
</dbReference>
<dbReference type="SUPFAM" id="SSF143885">
    <property type="entry name" value="RGC domain-like"/>
    <property type="match status" value="1"/>
</dbReference>
<dbReference type="Gene3D" id="1.10.418.10">
    <property type="entry name" value="Calponin-like domain"/>
    <property type="match status" value="1"/>
</dbReference>
<evidence type="ECO:0000259" key="4">
    <source>
        <dbReference type="PROSITE" id="PS50021"/>
    </source>
</evidence>
<dbReference type="OrthoDB" id="775356at2759"/>
<dbReference type="Pfam" id="PF00616">
    <property type="entry name" value="RasGAP"/>
    <property type="match status" value="1"/>
</dbReference>
<evidence type="ECO:0000313" key="5">
    <source>
        <dbReference type="EMBL" id="ODV59218.1"/>
    </source>
</evidence>
<dbReference type="GO" id="GO:0110085">
    <property type="term" value="C:mitotic actomyosin contractile ring"/>
    <property type="evidence" value="ECO:0007669"/>
    <property type="project" value="TreeGrafter"/>
</dbReference>
<dbReference type="FunCoup" id="A0A1D2VC03">
    <property type="interactions" value="370"/>
</dbReference>
<dbReference type="SMART" id="SM00015">
    <property type="entry name" value="IQ"/>
    <property type="match status" value="7"/>
</dbReference>
<accession>A0A1D2VC03</accession>
<dbReference type="CDD" id="cd21206">
    <property type="entry name" value="CH_IQGAP"/>
    <property type="match status" value="1"/>
</dbReference>
<name>A0A1D2VC03_9ASCO</name>
<dbReference type="InterPro" id="IPR036872">
    <property type="entry name" value="CH_dom_sf"/>
</dbReference>
<dbReference type="InterPro" id="IPR001715">
    <property type="entry name" value="CH_dom"/>
</dbReference>
<keyword evidence="6" id="KW-1185">Reference proteome</keyword>
<evidence type="ECO:0000256" key="1">
    <source>
        <dbReference type="SAM" id="Coils"/>
    </source>
</evidence>
<dbReference type="InterPro" id="IPR008936">
    <property type="entry name" value="Rho_GTPase_activation_prot"/>
</dbReference>
<dbReference type="SUPFAM" id="SSF48350">
    <property type="entry name" value="GTPase activation domain, GAP"/>
    <property type="match status" value="1"/>
</dbReference>
<dbReference type="Pfam" id="PF00612">
    <property type="entry name" value="IQ"/>
    <property type="match status" value="2"/>
</dbReference>
<evidence type="ECO:0000259" key="3">
    <source>
        <dbReference type="PROSITE" id="PS50018"/>
    </source>
</evidence>
<dbReference type="GO" id="GO:0051015">
    <property type="term" value="F:actin filament binding"/>
    <property type="evidence" value="ECO:0007669"/>
    <property type="project" value="TreeGrafter"/>
</dbReference>
<dbReference type="InParanoid" id="A0A1D2VC03"/>
<dbReference type="STRING" id="1344418.A0A1D2VC03"/>
<dbReference type="InterPro" id="IPR000048">
    <property type="entry name" value="IQ_motif_EF-hand-BS"/>
</dbReference>
<dbReference type="PROSITE" id="PS50018">
    <property type="entry name" value="RAS_GTPASE_ACTIV_2"/>
    <property type="match status" value="1"/>
</dbReference>
<evidence type="ECO:0008006" key="7">
    <source>
        <dbReference type="Google" id="ProtNLM"/>
    </source>
</evidence>
<dbReference type="GO" id="GO:0005096">
    <property type="term" value="F:GTPase activator activity"/>
    <property type="evidence" value="ECO:0007669"/>
    <property type="project" value="TreeGrafter"/>
</dbReference>
<dbReference type="Gene3D" id="1.10.506.10">
    <property type="entry name" value="GTPase Activation - p120gap, domain 1"/>
    <property type="match status" value="1"/>
</dbReference>
<keyword evidence="1" id="KW-0175">Coiled coil</keyword>
<dbReference type="GO" id="GO:0005516">
    <property type="term" value="F:calmodulin binding"/>
    <property type="evidence" value="ECO:0007669"/>
    <property type="project" value="TreeGrafter"/>
</dbReference>
<sequence>MSSRPPSLSPTKRNKFASNYLDCINNENQENTFENHSPKSINPKSINPNGSLSNSPLKQQNRPPLKTISNSDISFSIINSRKKEKRQSILDNNIEALTNMLFSDDSKTPNTSSINILSDSNPSKINSSPLKSPLKSSLKSPLKSSLKPSLKSSLRIQINPTQSPTKFNHLQKSNQQIKKSKPTNSKNSKLAALDSNVEVIDLDNVDEVVGLKGRKRLQRQNSKDSRSLLSTSWVDNSRESLQGYEYLCRIAEAKIWIEQCTGESLPSEYEIAKDALRDGVILAKLTKIFAPQLVPKIIPKSKFNRLLYRHTENINYFFDFLSVINMPDLFSFELTDLYEAKNIPKVIFCIHALSFLLKDKAPKMQNLVGKLNFTDEEIKNSQKILDDLNMPNFQSVKEGGDKINNLKLKSSESIHDFHKIKEENTSPEISETLEIPEILKIPEISKIPEIIPTDSIKEKQSTVKIEPEIEIENALINVKLEPEIESKEIIPFEIKIPHETPKKLIKKEDKFDEEFEIRANETYNEYYNETTYLLQLNEPTENELESYIRSIVKTQAVCRGSIVRYQLFLQKLMLNSFSKEIISLQSAIRRIIFKKSNNYSQIVLKSDSYQNNITILQSIIRKNLLKKKNHSIFLGLNKSEKSVLLLQSLIRGNLSRKIYNSKEFVLANTTQTTISIQSFARSFLIRKCINTQKSALASEIASINFLNAIFKGKKTRAEINSKLYALNKASKEIIYLQSCIRSKSSQKRYYESKITFDSEFLTKMTISAQSIIRRILLQDHLNINKREILKEKKTIIELQSKIRANKLRKNIRKIKFSLFKAIPEITELQTIGRGGFVRNNLAYLLDHLDASENLYNNFAANVRGYLVRRNIKYIKIQMFKTRRSTVLVQSAFRGVFSRFQFELIFDQLYENEIGIVAAQASIRGYLVRKRYRDMMNYYNQHINEIMKIQSYIKGRCQGNAYRLLTSMKNPPLAVVRKFAHLLNDTNSDFEEEVKLEKLKEEIKKKSRENERIEMSNEKLDSKIALLLKNKITLDEILHHGNNLKGKSLNSGSITSKTFGGSISSRNSLSLDKSTLKVDVSSLNKAAKQRIEAYQSLFYILQTQPCYLSRLFSFFEIEQKSKMKTTESYIPKIFQFDKENKTKEFDQQSGDTNDNSREEFLFVKLISDLIDSEFSHINDVIEFFQSENKTWQRLLMNYNNTIRQKTLLKTFFGPLISKISKVNGLSLESDPLIIYRDCVRKEKETGNCDDPLNISVEDAIQEPKTRSQFVKNLKNLREITGNILSIIDVNIDRFPKHIKALCYNTYQIISKRFPLLNEKDKVSAVGFIMIDNYINQIIQNPEKFEVELVTFSSNELLKLKNNLNEVIRVMTQLIFMEPFSDDDVFLHPLNDFIISSSEKVFRIFKKIINIEDVETLYGVTVYDDFTSHLRPTLEIDVDEVISMQTFLDINLDILAPSKDDPIRTHIENISKLSLSSKDLKKLITSRTFKLNLNPSTRNWSNNEVKTNTLFVQVKRCIIYLMIVQNNVSDLMNLLLSKIEPKYEIKFKELIQEEIKDHGNSNSYSTLSQSSLGQDLTTMTYHSLKCMTLEKVLELEEMKEITRKDKFQRLLNVIAIDIKTKHGQRLKRQKEIVIAERTLKGLYEKEKYLKNLSQTFAAYIEKAMSTLQKKPSFNKRIIPFTKNFFFQRELRKQGRITKFGSYKISSKRLFEEGILKSIKNDIKLTFIISCDKVGIFNIEALSNLLPLSSPVAEITLDELLQHQYENEENISMFDGVVLFDTNMFLTFIFKKFYDNNHKHRTLFL</sequence>
<dbReference type="GeneID" id="30967444"/>
<dbReference type="InterPro" id="IPR000593">
    <property type="entry name" value="RasGAP_C"/>
</dbReference>
<organism evidence="5 6">
    <name type="scientific">Ascoidea rubescens DSM 1968</name>
    <dbReference type="NCBI Taxonomy" id="1344418"/>
    <lineage>
        <taxon>Eukaryota</taxon>
        <taxon>Fungi</taxon>
        <taxon>Dikarya</taxon>
        <taxon>Ascomycota</taxon>
        <taxon>Saccharomycotina</taxon>
        <taxon>Saccharomycetes</taxon>
        <taxon>Ascoideaceae</taxon>
        <taxon>Ascoidea</taxon>
    </lineage>
</organism>
<dbReference type="PROSITE" id="PS50021">
    <property type="entry name" value="CH"/>
    <property type="match status" value="1"/>
</dbReference>
<reference evidence="6" key="1">
    <citation type="submission" date="2016-05" db="EMBL/GenBank/DDBJ databases">
        <title>Comparative genomics of biotechnologically important yeasts.</title>
        <authorList>
            <consortium name="DOE Joint Genome Institute"/>
            <person name="Riley R."/>
            <person name="Haridas S."/>
            <person name="Wolfe K.H."/>
            <person name="Lopes M.R."/>
            <person name="Hittinger C.T."/>
            <person name="Goker M."/>
            <person name="Salamov A."/>
            <person name="Wisecaver J."/>
            <person name="Long T.M."/>
            <person name="Aerts A.L."/>
            <person name="Barry K."/>
            <person name="Choi C."/>
            <person name="Clum A."/>
            <person name="Coughlan A.Y."/>
            <person name="Deshpande S."/>
            <person name="Douglass A.P."/>
            <person name="Hanson S.J."/>
            <person name="Klenk H.-P."/>
            <person name="Labutti K."/>
            <person name="Lapidus A."/>
            <person name="Lindquist E."/>
            <person name="Lipzen A."/>
            <person name="Meier-Kolthoff J.P."/>
            <person name="Ohm R.A."/>
            <person name="Otillar R.P."/>
            <person name="Pangilinan J."/>
            <person name="Peng Y."/>
            <person name="Rokas A."/>
            <person name="Rosa C.A."/>
            <person name="Scheuner C."/>
            <person name="Sibirny A.A."/>
            <person name="Slot J.C."/>
            <person name="Stielow J.B."/>
            <person name="Sun H."/>
            <person name="Kurtzman C.P."/>
            <person name="Blackwell M."/>
            <person name="Grigoriev I.V."/>
            <person name="Jeffries T.W."/>
        </authorList>
    </citation>
    <scope>NUCLEOTIDE SEQUENCE [LARGE SCALE GENOMIC DNA]</scope>
    <source>
        <strain evidence="6">DSM 1968</strain>
    </source>
</reference>
<feature type="domain" description="Ras-GAP" evidence="3">
    <location>
        <begin position="1143"/>
        <end position="1374"/>
    </location>
</feature>
<feature type="region of interest" description="Disordered" evidence="2">
    <location>
        <begin position="30"/>
        <end position="69"/>
    </location>
</feature>
<dbReference type="GO" id="GO:1903479">
    <property type="term" value="P:mitotic actomyosin contractile ring assembly actin filament organization"/>
    <property type="evidence" value="ECO:0007669"/>
    <property type="project" value="TreeGrafter"/>
</dbReference>
<dbReference type="Pfam" id="PF00307">
    <property type="entry name" value="CH"/>
    <property type="match status" value="1"/>
</dbReference>
<dbReference type="InterPro" id="IPR001936">
    <property type="entry name" value="RasGAP_dom"/>
</dbReference>
<proteinExistence type="predicted"/>
<dbReference type="PANTHER" id="PTHR14149">
    <property type="entry name" value="RAS GTPASE-ACTIVATING PROTEIN WITH IQ MOTIF"/>
    <property type="match status" value="1"/>
</dbReference>
<dbReference type="PROSITE" id="PS50096">
    <property type="entry name" value="IQ"/>
    <property type="match status" value="4"/>
</dbReference>
<feature type="domain" description="Calponin-homology (CH)" evidence="4">
    <location>
        <begin position="247"/>
        <end position="357"/>
    </location>
</feature>
<evidence type="ECO:0000256" key="2">
    <source>
        <dbReference type="SAM" id="MobiDB-lite"/>
    </source>
</evidence>
<dbReference type="EMBL" id="KV454487">
    <property type="protein sequence ID" value="ODV59218.1"/>
    <property type="molecule type" value="Genomic_DNA"/>
</dbReference>
<dbReference type="SUPFAM" id="SSF47576">
    <property type="entry name" value="Calponin-homology domain, CH-domain"/>
    <property type="match status" value="1"/>
</dbReference>
<feature type="compositionally biased region" description="Polar residues" evidence="2">
    <location>
        <begin position="30"/>
        <end position="62"/>
    </location>
</feature>
<gene>
    <name evidence="5" type="ORF">ASCRUDRAFT_77301</name>
</gene>
<dbReference type="Proteomes" id="UP000095038">
    <property type="component" value="Unassembled WGS sequence"/>
</dbReference>
<evidence type="ECO:0000313" key="6">
    <source>
        <dbReference type="Proteomes" id="UP000095038"/>
    </source>
</evidence>
<dbReference type="PANTHER" id="PTHR14149:SF14">
    <property type="entry name" value="CALPONIN-HOMOLOGY (CH) DOMAIN-CONTAINING PROTEIN"/>
    <property type="match status" value="1"/>
</dbReference>
<feature type="compositionally biased region" description="Polar residues" evidence="2">
    <location>
        <begin position="155"/>
        <end position="177"/>
    </location>
</feature>
<feature type="compositionally biased region" description="Low complexity" evidence="2">
    <location>
        <begin position="120"/>
        <end position="154"/>
    </location>
</feature>
<feature type="coiled-coil region" evidence="1">
    <location>
        <begin position="995"/>
        <end position="1022"/>
    </location>
</feature>
<feature type="compositionally biased region" description="Polar residues" evidence="2">
    <location>
        <begin position="108"/>
        <end position="119"/>
    </location>
</feature>
<feature type="region of interest" description="Disordered" evidence="2">
    <location>
        <begin position="103"/>
        <end position="190"/>
    </location>
</feature>
<dbReference type="SMART" id="SM00033">
    <property type="entry name" value="CH"/>
    <property type="match status" value="1"/>
</dbReference>
<protein>
    <recommendedName>
        <fullName evidence="7">Calponin-homology (CH) domain-containing protein</fullName>
    </recommendedName>
</protein>